<feature type="domain" description="Tetracyclin repressor-like C-terminal" evidence="3">
    <location>
        <begin position="83"/>
        <end position="150"/>
    </location>
</feature>
<dbReference type="InterPro" id="IPR011075">
    <property type="entry name" value="TetR_C"/>
</dbReference>
<accession>A0A4R6RUF0</accession>
<dbReference type="SUPFAM" id="SSF48498">
    <property type="entry name" value="Tetracyclin repressor-like, C-terminal domain"/>
    <property type="match status" value="1"/>
</dbReference>
<proteinExistence type="predicted"/>
<sequence>MPLLIVDLVDHYGQDCDLSEKAPTTETVQAGIEKLLAAQKPLLKSMESVHDLVRWRDEVVRLARTRDYAICSLADLLVDGEETGRVAVQAGITAWEALLAAAIRRARDNRELAPDTDPGRLATGLMAALQGGLLLARTTRDVRQLETALDMALGYVQAHALTGRGTT</sequence>
<dbReference type="Proteomes" id="UP000295444">
    <property type="component" value="Unassembled WGS sequence"/>
</dbReference>
<evidence type="ECO:0000256" key="1">
    <source>
        <dbReference type="ARBA" id="ARBA00023015"/>
    </source>
</evidence>
<evidence type="ECO:0000313" key="5">
    <source>
        <dbReference type="Proteomes" id="UP000295444"/>
    </source>
</evidence>
<evidence type="ECO:0000259" key="3">
    <source>
        <dbReference type="Pfam" id="PF16925"/>
    </source>
</evidence>
<gene>
    <name evidence="4" type="ORF">EV186_11083</name>
</gene>
<evidence type="ECO:0000313" key="4">
    <source>
        <dbReference type="EMBL" id="TDP90542.1"/>
    </source>
</evidence>
<dbReference type="Pfam" id="PF16925">
    <property type="entry name" value="TetR_C_13"/>
    <property type="match status" value="1"/>
</dbReference>
<keyword evidence="2" id="KW-0804">Transcription</keyword>
<dbReference type="EMBL" id="SNXZ01000010">
    <property type="protein sequence ID" value="TDP90542.1"/>
    <property type="molecule type" value="Genomic_DNA"/>
</dbReference>
<comment type="caution">
    <text evidence="4">The sequence shown here is derived from an EMBL/GenBank/DDBJ whole genome shotgun (WGS) entry which is preliminary data.</text>
</comment>
<dbReference type="Gene3D" id="1.10.357.10">
    <property type="entry name" value="Tetracycline Repressor, domain 2"/>
    <property type="match status" value="1"/>
</dbReference>
<name>A0A4R6RUF0_LABRH</name>
<keyword evidence="1" id="KW-0805">Transcription regulation</keyword>
<evidence type="ECO:0000256" key="2">
    <source>
        <dbReference type="ARBA" id="ARBA00023163"/>
    </source>
</evidence>
<protein>
    <recommendedName>
        <fullName evidence="3">Tetracyclin repressor-like C-terminal domain-containing protein</fullName>
    </recommendedName>
</protein>
<dbReference type="AlphaFoldDB" id="A0A4R6RUF0"/>
<dbReference type="InterPro" id="IPR036271">
    <property type="entry name" value="Tet_transcr_reg_TetR-rel_C_sf"/>
</dbReference>
<keyword evidence="5" id="KW-1185">Reference proteome</keyword>
<organism evidence="4 5">
    <name type="scientific">Labedaea rhizosphaerae</name>
    <dbReference type="NCBI Taxonomy" id="598644"/>
    <lineage>
        <taxon>Bacteria</taxon>
        <taxon>Bacillati</taxon>
        <taxon>Actinomycetota</taxon>
        <taxon>Actinomycetes</taxon>
        <taxon>Pseudonocardiales</taxon>
        <taxon>Pseudonocardiaceae</taxon>
        <taxon>Labedaea</taxon>
    </lineage>
</organism>
<reference evidence="4 5" key="1">
    <citation type="submission" date="2019-03" db="EMBL/GenBank/DDBJ databases">
        <title>Genomic Encyclopedia of Type Strains, Phase IV (KMG-IV): sequencing the most valuable type-strain genomes for metagenomic binning, comparative biology and taxonomic classification.</title>
        <authorList>
            <person name="Goeker M."/>
        </authorList>
    </citation>
    <scope>NUCLEOTIDE SEQUENCE [LARGE SCALE GENOMIC DNA]</scope>
    <source>
        <strain evidence="4 5">DSM 45361</strain>
    </source>
</reference>